<dbReference type="Proteomes" id="UP000054477">
    <property type="component" value="Unassembled WGS sequence"/>
</dbReference>
<proteinExistence type="inferred from homology"/>
<feature type="compositionally biased region" description="Polar residues" evidence="2">
    <location>
        <begin position="45"/>
        <end position="75"/>
    </location>
</feature>
<dbReference type="HOGENOM" id="CLU_014995_3_1_1"/>
<protein>
    <recommendedName>
        <fullName evidence="5">Nitrogen permease regulator 2</fullName>
    </recommendedName>
</protein>
<feature type="region of interest" description="Disordered" evidence="2">
    <location>
        <begin position="519"/>
        <end position="569"/>
    </location>
</feature>
<dbReference type="STRING" id="1095629.A0A0C9X7H5"/>
<name>A0A0C9X7H5_9AGAR</name>
<sequence length="652" mass="72783">MPDGDSFLPRIQSVFYAVFDVQQGPKIVYQVPEGLIAVPAPSAPNVNSSVETPSPGPQTSNHGLTSRNSSTSLVSPTDFYRSGRRLPSPQHRSNSSQRTLFNFNDISMYVIPPRPLCGRLVTCSTPRQRIIGFPVELKGPYKRNYFRYNLCFVFDRGADLSCYEPVVRKVSRVLKSCEEESCFLSSPDTSPAVHAILEQLYEDLNSYSETSIPIDQFNSIELKIFPFYPNPPSVKDWMVPLALINLSKRTEDNWDLTMAKVCKYIDGINHISRIAQLADCDISLTRQAISHLLYYQVIMTIDIFQYSNMYTLRKNIQWLADEAHVKDECGPYVTKPGMEVPDWPKLLHLYSRLKSGKTIFEWMQEFKVEQLGIDVRRFTTFGVIKGFLRRVHRWPVHLPPEPSQTEVNLEMTKPFDGDAFKFVRKGDVGMSGPSHQFPAFGASLTEKSLTPSSALFPDQANPDLAADPPSMSTANVAISATHRARRASAAEKVLEQLRSRDGIKSGALTSPRTSWIHFQHKDDHASISKTGSHTTPDSLTQPTQESPTKAALGRSESRRHSLISPAVPPPSPVIPKVALIPSRPTRSPLTAPRHAAQGPYPQNLIAALDGEHHTDELGVMFGAPWSLLERWLIAAGQGEGNGDYGRIVILYK</sequence>
<dbReference type="GO" id="GO:1990130">
    <property type="term" value="C:GATOR1 complex"/>
    <property type="evidence" value="ECO:0007669"/>
    <property type="project" value="TreeGrafter"/>
</dbReference>
<evidence type="ECO:0000313" key="4">
    <source>
        <dbReference type="Proteomes" id="UP000054477"/>
    </source>
</evidence>
<keyword evidence="4" id="KW-1185">Reference proteome</keyword>
<dbReference type="GO" id="GO:1904262">
    <property type="term" value="P:negative regulation of TORC1 signaling"/>
    <property type="evidence" value="ECO:0007669"/>
    <property type="project" value="TreeGrafter"/>
</dbReference>
<accession>A0A0C9X7H5</accession>
<evidence type="ECO:0000256" key="1">
    <source>
        <dbReference type="ARBA" id="ARBA00008433"/>
    </source>
</evidence>
<dbReference type="GO" id="GO:0005096">
    <property type="term" value="F:GTPase activator activity"/>
    <property type="evidence" value="ECO:0007669"/>
    <property type="project" value="TreeGrafter"/>
</dbReference>
<dbReference type="GO" id="GO:0005774">
    <property type="term" value="C:vacuolar membrane"/>
    <property type="evidence" value="ECO:0007669"/>
    <property type="project" value="TreeGrafter"/>
</dbReference>
<reference evidence="4" key="2">
    <citation type="submission" date="2015-01" db="EMBL/GenBank/DDBJ databases">
        <title>Evolutionary Origins and Diversification of the Mycorrhizal Mutualists.</title>
        <authorList>
            <consortium name="DOE Joint Genome Institute"/>
            <consortium name="Mycorrhizal Genomics Consortium"/>
            <person name="Kohler A."/>
            <person name="Kuo A."/>
            <person name="Nagy L.G."/>
            <person name="Floudas D."/>
            <person name="Copeland A."/>
            <person name="Barry K.W."/>
            <person name="Cichocki N."/>
            <person name="Veneault-Fourrey C."/>
            <person name="LaButti K."/>
            <person name="Lindquist E.A."/>
            <person name="Lipzen A."/>
            <person name="Lundell T."/>
            <person name="Morin E."/>
            <person name="Murat C."/>
            <person name="Riley R."/>
            <person name="Ohm R."/>
            <person name="Sun H."/>
            <person name="Tunlid A."/>
            <person name="Henrissat B."/>
            <person name="Grigoriev I.V."/>
            <person name="Hibbett D.S."/>
            <person name="Martin F."/>
        </authorList>
    </citation>
    <scope>NUCLEOTIDE SEQUENCE [LARGE SCALE GENOMIC DNA]</scope>
    <source>
        <strain evidence="4">LaAM-08-1</strain>
    </source>
</reference>
<dbReference type="PANTHER" id="PTHR12991">
    <property type="entry name" value="NITROGEN PERMEASE REGULATOR 2/TUMOR SUPPRESSOR CANDIDATE 4"/>
    <property type="match status" value="1"/>
</dbReference>
<dbReference type="PANTHER" id="PTHR12991:SF10">
    <property type="entry name" value="GATOR COMPLEX PROTEIN NPRL2"/>
    <property type="match status" value="1"/>
</dbReference>
<gene>
    <name evidence="3" type="ORF">K443DRAFT_128547</name>
</gene>
<evidence type="ECO:0008006" key="5">
    <source>
        <dbReference type="Google" id="ProtNLM"/>
    </source>
</evidence>
<feature type="compositionally biased region" description="Polar residues" evidence="2">
    <location>
        <begin position="527"/>
        <end position="547"/>
    </location>
</feature>
<dbReference type="GO" id="GO:0010508">
    <property type="term" value="P:positive regulation of autophagy"/>
    <property type="evidence" value="ECO:0007669"/>
    <property type="project" value="TreeGrafter"/>
</dbReference>
<organism evidence="3 4">
    <name type="scientific">Laccaria amethystina LaAM-08-1</name>
    <dbReference type="NCBI Taxonomy" id="1095629"/>
    <lineage>
        <taxon>Eukaryota</taxon>
        <taxon>Fungi</taxon>
        <taxon>Dikarya</taxon>
        <taxon>Basidiomycota</taxon>
        <taxon>Agaricomycotina</taxon>
        <taxon>Agaricomycetes</taxon>
        <taxon>Agaricomycetidae</taxon>
        <taxon>Agaricales</taxon>
        <taxon>Agaricineae</taxon>
        <taxon>Hydnangiaceae</taxon>
        <taxon>Laccaria</taxon>
    </lineage>
</organism>
<feature type="region of interest" description="Disordered" evidence="2">
    <location>
        <begin position="45"/>
        <end position="97"/>
    </location>
</feature>
<dbReference type="InterPro" id="IPR009348">
    <property type="entry name" value="NPR2-like"/>
</dbReference>
<evidence type="ECO:0000256" key="2">
    <source>
        <dbReference type="SAM" id="MobiDB-lite"/>
    </source>
</evidence>
<comment type="similarity">
    <text evidence="1">Belongs to the NPR2 family.</text>
</comment>
<evidence type="ECO:0000313" key="3">
    <source>
        <dbReference type="EMBL" id="KIK08180.1"/>
    </source>
</evidence>
<dbReference type="Pfam" id="PF06218">
    <property type="entry name" value="NPR2"/>
    <property type="match status" value="2"/>
</dbReference>
<dbReference type="AlphaFoldDB" id="A0A0C9X7H5"/>
<reference evidence="3 4" key="1">
    <citation type="submission" date="2014-04" db="EMBL/GenBank/DDBJ databases">
        <authorList>
            <consortium name="DOE Joint Genome Institute"/>
            <person name="Kuo A."/>
            <person name="Kohler A."/>
            <person name="Nagy L.G."/>
            <person name="Floudas D."/>
            <person name="Copeland A."/>
            <person name="Barry K.W."/>
            <person name="Cichocki N."/>
            <person name="Veneault-Fourrey C."/>
            <person name="LaButti K."/>
            <person name="Lindquist E.A."/>
            <person name="Lipzen A."/>
            <person name="Lundell T."/>
            <person name="Morin E."/>
            <person name="Murat C."/>
            <person name="Sun H."/>
            <person name="Tunlid A."/>
            <person name="Henrissat B."/>
            <person name="Grigoriev I.V."/>
            <person name="Hibbett D.S."/>
            <person name="Martin F."/>
            <person name="Nordberg H.P."/>
            <person name="Cantor M.N."/>
            <person name="Hua S.X."/>
        </authorList>
    </citation>
    <scope>NUCLEOTIDE SEQUENCE [LARGE SCALE GENOMIC DNA]</scope>
    <source>
        <strain evidence="3 4">LaAM-08-1</strain>
    </source>
</reference>
<dbReference type="OrthoDB" id="338854at2759"/>
<feature type="region of interest" description="Disordered" evidence="2">
    <location>
        <begin position="452"/>
        <end position="471"/>
    </location>
</feature>
<dbReference type="EMBL" id="KN838543">
    <property type="protein sequence ID" value="KIK08180.1"/>
    <property type="molecule type" value="Genomic_DNA"/>
</dbReference>